<gene>
    <name evidence="2" type="ORF">LLUT_LOCUS21940</name>
</gene>
<evidence type="ECO:0000256" key="1">
    <source>
        <dbReference type="SAM" id="Phobius"/>
    </source>
</evidence>
<keyword evidence="1" id="KW-0472">Membrane</keyword>
<keyword evidence="3" id="KW-1185">Reference proteome</keyword>
<organism evidence="2 3">
    <name type="scientific">Lupinus luteus</name>
    <name type="common">European yellow lupine</name>
    <dbReference type="NCBI Taxonomy" id="3873"/>
    <lineage>
        <taxon>Eukaryota</taxon>
        <taxon>Viridiplantae</taxon>
        <taxon>Streptophyta</taxon>
        <taxon>Embryophyta</taxon>
        <taxon>Tracheophyta</taxon>
        <taxon>Spermatophyta</taxon>
        <taxon>Magnoliopsida</taxon>
        <taxon>eudicotyledons</taxon>
        <taxon>Gunneridae</taxon>
        <taxon>Pentapetalae</taxon>
        <taxon>rosids</taxon>
        <taxon>fabids</taxon>
        <taxon>Fabales</taxon>
        <taxon>Fabaceae</taxon>
        <taxon>Papilionoideae</taxon>
        <taxon>50 kb inversion clade</taxon>
        <taxon>genistoids sensu lato</taxon>
        <taxon>core genistoids</taxon>
        <taxon>Genisteae</taxon>
        <taxon>Lupinus</taxon>
    </lineage>
</organism>
<dbReference type="EMBL" id="CAXHTB010000015">
    <property type="protein sequence ID" value="CAL0320880.1"/>
    <property type="molecule type" value="Genomic_DNA"/>
</dbReference>
<evidence type="ECO:0000313" key="3">
    <source>
        <dbReference type="Proteomes" id="UP001497480"/>
    </source>
</evidence>
<feature type="transmembrane region" description="Helical" evidence="1">
    <location>
        <begin position="118"/>
        <end position="142"/>
    </location>
</feature>
<keyword evidence="1" id="KW-1133">Transmembrane helix</keyword>
<evidence type="ECO:0000313" key="2">
    <source>
        <dbReference type="EMBL" id="CAL0320880.1"/>
    </source>
</evidence>
<evidence type="ECO:0008006" key="4">
    <source>
        <dbReference type="Google" id="ProtNLM"/>
    </source>
</evidence>
<reference evidence="2 3" key="1">
    <citation type="submission" date="2024-03" db="EMBL/GenBank/DDBJ databases">
        <authorList>
            <person name="Martinez-Hernandez J."/>
        </authorList>
    </citation>
    <scope>NUCLEOTIDE SEQUENCE [LARGE SCALE GENOMIC DNA]</scope>
</reference>
<name>A0AAV1XI76_LUPLU</name>
<accession>A0AAV1XI76</accession>
<sequence>MIASKQMNWKKKTIELFNHISPTPKEVFYLLTHTLLTLLIPLSFLLLANLSGAQYYLQALTLYHSPQPFSFLFTFALNINPCILYILLSIVSIATLIQGLTGRITLLNEPLSSTILQPGLYTAWVLLCIFQFCVGLGIEGSIAAGIYDYESTDSSFGVQRSFLSRMIFLLGLHETTQAWSRMIVRPVVNDTVFGVERKERWVEKVAIAASLGTLWWWRLKEEVETLVIMAEVKKEQLIDVGICDFVGWWLYYLIVTIGMVRVVKGLVWIFMISLCRRRATRISHLESSDNDDKV</sequence>
<feature type="transmembrane region" description="Helical" evidence="1">
    <location>
        <begin position="249"/>
        <end position="271"/>
    </location>
</feature>
<feature type="transmembrane region" description="Helical" evidence="1">
    <location>
        <begin position="71"/>
        <end position="97"/>
    </location>
</feature>
<comment type="caution">
    <text evidence="2">The sequence shown here is derived from an EMBL/GenBank/DDBJ whole genome shotgun (WGS) entry which is preliminary data.</text>
</comment>
<protein>
    <recommendedName>
        <fullName evidence="4">Transmembrane protein</fullName>
    </recommendedName>
</protein>
<proteinExistence type="predicted"/>
<dbReference type="AlphaFoldDB" id="A0AAV1XI76"/>
<keyword evidence="1" id="KW-0812">Transmembrane</keyword>
<feature type="transmembrane region" description="Helical" evidence="1">
    <location>
        <begin position="27"/>
        <end position="51"/>
    </location>
</feature>
<dbReference type="Proteomes" id="UP001497480">
    <property type="component" value="Unassembled WGS sequence"/>
</dbReference>
<dbReference type="PANTHER" id="PTHR37172:SF3">
    <property type="entry name" value="TRANSMEMBRANE PROTEIN"/>
    <property type="match status" value="1"/>
</dbReference>
<dbReference type="PANTHER" id="PTHR37172">
    <property type="entry name" value="TRANSMEMBRANE PROTEIN"/>
    <property type="match status" value="1"/>
</dbReference>